<dbReference type="PROSITE" id="PS00018">
    <property type="entry name" value="EF_HAND_1"/>
    <property type="match status" value="2"/>
</dbReference>
<evidence type="ECO:0000256" key="5">
    <source>
        <dbReference type="ARBA" id="ARBA00022837"/>
    </source>
</evidence>
<dbReference type="CDD" id="cd16183">
    <property type="entry name" value="EFh_PEF_ALG-2"/>
    <property type="match status" value="1"/>
</dbReference>
<feature type="chain" id="PRO_5009320748" evidence="6">
    <location>
        <begin position="23"/>
        <end position="325"/>
    </location>
</feature>
<evidence type="ECO:0000256" key="4">
    <source>
        <dbReference type="ARBA" id="ARBA00022737"/>
    </source>
</evidence>
<dbReference type="InterPro" id="IPR008855">
    <property type="entry name" value="TRAP-delta"/>
</dbReference>
<dbReference type="InterPro" id="IPR051426">
    <property type="entry name" value="Peflin/Sorcin_CaBP"/>
</dbReference>
<dbReference type="InterPro" id="IPR011992">
    <property type="entry name" value="EF-hand-dom_pair"/>
</dbReference>
<dbReference type="InterPro" id="IPR002048">
    <property type="entry name" value="EF_hand_dom"/>
</dbReference>
<dbReference type="GO" id="GO:0005783">
    <property type="term" value="C:endoplasmic reticulum"/>
    <property type="evidence" value="ECO:0007669"/>
    <property type="project" value="InterPro"/>
</dbReference>
<evidence type="ECO:0000259" key="7">
    <source>
        <dbReference type="PROSITE" id="PS50222"/>
    </source>
</evidence>
<protein>
    <submittedName>
        <fullName evidence="9">Translocon-associated protein subunit delta</fullName>
    </submittedName>
</protein>
<dbReference type="Pfam" id="PF13499">
    <property type="entry name" value="EF-hand_7"/>
    <property type="match status" value="2"/>
</dbReference>
<dbReference type="Gene3D" id="1.10.238.10">
    <property type="entry name" value="EF-hand"/>
    <property type="match status" value="1"/>
</dbReference>
<comment type="subcellular location">
    <subcellularLocation>
        <location evidence="1">Cytoplasm</location>
    </subcellularLocation>
</comment>
<evidence type="ECO:0000256" key="2">
    <source>
        <dbReference type="ARBA" id="ARBA00022490"/>
    </source>
</evidence>
<name>A0A1I8I7N6_9PLAT</name>
<keyword evidence="6" id="KW-0732">Signal</keyword>
<feature type="domain" description="EF-hand" evidence="7">
    <location>
        <begin position="218"/>
        <end position="253"/>
    </location>
</feature>
<keyword evidence="2" id="KW-0963">Cytoplasm</keyword>
<keyword evidence="8" id="KW-1185">Reference proteome</keyword>
<feature type="domain" description="EF-hand" evidence="7">
    <location>
        <begin position="151"/>
        <end position="186"/>
    </location>
</feature>
<keyword evidence="5" id="KW-0106">Calcium</keyword>
<evidence type="ECO:0000313" key="9">
    <source>
        <dbReference type="WBParaSite" id="maker-uti_cns_0010422-snap-gene-0.5-mRNA-1"/>
    </source>
</evidence>
<dbReference type="InterPro" id="IPR018247">
    <property type="entry name" value="EF_Hand_1_Ca_BS"/>
</dbReference>
<dbReference type="WBParaSite" id="maker-uti_cns_0010422-snap-gene-0.5-mRNA-1">
    <property type="protein sequence ID" value="maker-uti_cns_0010422-snap-gene-0.5-mRNA-1"/>
    <property type="gene ID" value="maker-uti_cns_0010422-snap-gene-0.5"/>
</dbReference>
<feature type="signal peptide" evidence="6">
    <location>
        <begin position="1"/>
        <end position="22"/>
    </location>
</feature>
<dbReference type="GO" id="GO:0048306">
    <property type="term" value="F:calcium-dependent protein binding"/>
    <property type="evidence" value="ECO:0007669"/>
    <property type="project" value="UniProtKB-ARBA"/>
</dbReference>
<keyword evidence="4" id="KW-0677">Repeat</keyword>
<dbReference type="PANTHER" id="PTHR46212">
    <property type="entry name" value="PEFLIN"/>
    <property type="match status" value="1"/>
</dbReference>
<dbReference type="Proteomes" id="UP000095280">
    <property type="component" value="Unplaced"/>
</dbReference>
<dbReference type="PROSITE" id="PS50222">
    <property type="entry name" value="EF_HAND_2"/>
    <property type="match status" value="2"/>
</dbReference>
<evidence type="ECO:0000313" key="8">
    <source>
        <dbReference type="Proteomes" id="UP000095280"/>
    </source>
</evidence>
<dbReference type="Pfam" id="PF05404">
    <property type="entry name" value="TRAP-delta"/>
    <property type="match status" value="1"/>
</dbReference>
<dbReference type="SUPFAM" id="SSF47473">
    <property type="entry name" value="EF-hand"/>
    <property type="match status" value="1"/>
</dbReference>
<keyword evidence="3" id="KW-0479">Metal-binding</keyword>
<sequence>MATSYIPCLFVFAILAIGVALAGSCEKPSIKSSVYTAADAHFSNHGIVSATFNVQCANKAASSSMDVYAVFRGRAVQAAQDLDSSQYQDGYAQYRKAQRGEAGKSSVPEPMARIEFEYRESGTACTVQDIIITKVQMAYQGPRPGGGAQPQSQQQLWDIFQRIDKDRSGFINCLELQSALSNGTWTPFNPETVRLMMGMFDRDHSGTIDFNEFQQLWRYITDWQAAFRAYDRDNSGSIDIGEMKQALSNFGYRLSDGFYSLLLRKFDRQGRGTVLFDDFIQCCVQLQTLTRAFAQLDTQRNGWITINYETFLTMVLNSTPTVGGK</sequence>
<organism evidence="8 9">
    <name type="scientific">Macrostomum lignano</name>
    <dbReference type="NCBI Taxonomy" id="282301"/>
    <lineage>
        <taxon>Eukaryota</taxon>
        <taxon>Metazoa</taxon>
        <taxon>Spiralia</taxon>
        <taxon>Lophotrochozoa</taxon>
        <taxon>Platyhelminthes</taxon>
        <taxon>Rhabditophora</taxon>
        <taxon>Macrostomorpha</taxon>
        <taxon>Macrostomida</taxon>
        <taxon>Macrostomidae</taxon>
        <taxon>Macrostomum</taxon>
    </lineage>
</organism>
<evidence type="ECO:0000256" key="3">
    <source>
        <dbReference type="ARBA" id="ARBA00022723"/>
    </source>
</evidence>
<dbReference type="SMART" id="SM00054">
    <property type="entry name" value="EFh"/>
    <property type="match status" value="4"/>
</dbReference>
<evidence type="ECO:0000256" key="1">
    <source>
        <dbReference type="ARBA" id="ARBA00004496"/>
    </source>
</evidence>
<dbReference type="AlphaFoldDB" id="A0A1I8I7N6"/>
<proteinExistence type="predicted"/>
<evidence type="ECO:0000256" key="6">
    <source>
        <dbReference type="SAM" id="SignalP"/>
    </source>
</evidence>
<dbReference type="PANTHER" id="PTHR46212:SF9">
    <property type="entry name" value="PROGRAMMED CELL DEATH PROTEIN 6"/>
    <property type="match status" value="1"/>
</dbReference>
<reference evidence="9" key="1">
    <citation type="submission" date="2016-11" db="UniProtKB">
        <authorList>
            <consortium name="WormBaseParasite"/>
        </authorList>
    </citation>
    <scope>IDENTIFICATION</scope>
</reference>
<accession>A0A1I8I7N6</accession>
<dbReference type="GO" id="GO:0005509">
    <property type="term" value="F:calcium ion binding"/>
    <property type="evidence" value="ECO:0007669"/>
    <property type="project" value="InterPro"/>
</dbReference>
<dbReference type="FunFam" id="1.10.238.10:FF:000178">
    <property type="entry name" value="Calmodulin-2 A"/>
    <property type="match status" value="1"/>
</dbReference>
<dbReference type="GO" id="GO:0016020">
    <property type="term" value="C:membrane"/>
    <property type="evidence" value="ECO:0007669"/>
    <property type="project" value="InterPro"/>
</dbReference>